<sequence length="172" mass="19649">MISFNLILMLLVSVKTVECADDQIEARKLSINSKIHIFLLKLMGKYELLTTEPEINSTTTLPTTTTQPTTTTTRKPRKTKTTTTITPLSTTTDLPYVVAENRMRFVPGRGLVNERVPVVDWENKMYLSWIKQGKIDELPIGLYKLYTTTMRTTTTSRILTDSDYYSDSRESN</sequence>
<proteinExistence type="predicted"/>
<dbReference type="EMBL" id="OU895880">
    <property type="protein sequence ID" value="CAG9812032.1"/>
    <property type="molecule type" value="Genomic_DNA"/>
</dbReference>
<gene>
    <name evidence="3" type="ORF">CHIRRI_LOCUS14837</name>
</gene>
<protein>
    <submittedName>
        <fullName evidence="3">Uncharacterized protein</fullName>
    </submittedName>
</protein>
<organism evidence="3 4">
    <name type="scientific">Chironomus riparius</name>
    <dbReference type="NCBI Taxonomy" id="315576"/>
    <lineage>
        <taxon>Eukaryota</taxon>
        <taxon>Metazoa</taxon>
        <taxon>Ecdysozoa</taxon>
        <taxon>Arthropoda</taxon>
        <taxon>Hexapoda</taxon>
        <taxon>Insecta</taxon>
        <taxon>Pterygota</taxon>
        <taxon>Neoptera</taxon>
        <taxon>Endopterygota</taxon>
        <taxon>Diptera</taxon>
        <taxon>Nematocera</taxon>
        <taxon>Chironomoidea</taxon>
        <taxon>Chironomidae</taxon>
        <taxon>Chironominae</taxon>
        <taxon>Chironomus</taxon>
    </lineage>
</organism>
<evidence type="ECO:0000313" key="4">
    <source>
        <dbReference type="Proteomes" id="UP001153620"/>
    </source>
</evidence>
<name>A0A9N9SAW1_9DIPT</name>
<keyword evidence="4" id="KW-1185">Reference proteome</keyword>
<evidence type="ECO:0000256" key="2">
    <source>
        <dbReference type="SAM" id="SignalP"/>
    </source>
</evidence>
<feature type="region of interest" description="Disordered" evidence="1">
    <location>
        <begin position="57"/>
        <end position="85"/>
    </location>
</feature>
<evidence type="ECO:0000313" key="3">
    <source>
        <dbReference type="EMBL" id="CAG9812032.1"/>
    </source>
</evidence>
<reference evidence="3" key="2">
    <citation type="submission" date="2022-10" db="EMBL/GenBank/DDBJ databases">
        <authorList>
            <consortium name="ENA_rothamsted_submissions"/>
            <consortium name="culmorum"/>
            <person name="King R."/>
        </authorList>
    </citation>
    <scope>NUCLEOTIDE SEQUENCE</scope>
</reference>
<feature type="signal peptide" evidence="2">
    <location>
        <begin position="1"/>
        <end position="19"/>
    </location>
</feature>
<accession>A0A9N9SAW1</accession>
<feature type="compositionally biased region" description="Low complexity" evidence="1">
    <location>
        <begin position="57"/>
        <end position="73"/>
    </location>
</feature>
<dbReference type="Proteomes" id="UP001153620">
    <property type="component" value="Chromosome 4"/>
</dbReference>
<feature type="chain" id="PRO_5040128063" evidence="2">
    <location>
        <begin position="20"/>
        <end position="172"/>
    </location>
</feature>
<keyword evidence="2" id="KW-0732">Signal</keyword>
<dbReference type="AlphaFoldDB" id="A0A9N9SAW1"/>
<evidence type="ECO:0000256" key="1">
    <source>
        <dbReference type="SAM" id="MobiDB-lite"/>
    </source>
</evidence>
<reference evidence="3" key="1">
    <citation type="submission" date="2022-01" db="EMBL/GenBank/DDBJ databases">
        <authorList>
            <person name="King R."/>
        </authorList>
    </citation>
    <scope>NUCLEOTIDE SEQUENCE</scope>
</reference>